<protein>
    <submittedName>
        <fullName evidence="1">Uncharacterized protein</fullName>
    </submittedName>
</protein>
<name>A0A2P2JDX0_RHIMU</name>
<proteinExistence type="predicted"/>
<dbReference type="EMBL" id="GGEC01011169">
    <property type="protein sequence ID" value="MBW91652.1"/>
    <property type="molecule type" value="Transcribed_RNA"/>
</dbReference>
<dbReference type="AlphaFoldDB" id="A0A2P2JDX0"/>
<evidence type="ECO:0000313" key="1">
    <source>
        <dbReference type="EMBL" id="MBW91653.1"/>
    </source>
</evidence>
<dbReference type="EMBL" id="GGEC01011170">
    <property type="protein sequence ID" value="MBW91653.1"/>
    <property type="molecule type" value="Transcribed_RNA"/>
</dbReference>
<accession>A0A2P2JDX0</accession>
<sequence length="36" mass="4083">MLYLADIQINLFVSEFLILDGLCSFLVASVKSLHLR</sequence>
<organism evidence="1">
    <name type="scientific">Rhizophora mucronata</name>
    <name type="common">Asiatic mangrove</name>
    <dbReference type="NCBI Taxonomy" id="61149"/>
    <lineage>
        <taxon>Eukaryota</taxon>
        <taxon>Viridiplantae</taxon>
        <taxon>Streptophyta</taxon>
        <taxon>Embryophyta</taxon>
        <taxon>Tracheophyta</taxon>
        <taxon>Spermatophyta</taxon>
        <taxon>Magnoliopsida</taxon>
        <taxon>eudicotyledons</taxon>
        <taxon>Gunneridae</taxon>
        <taxon>Pentapetalae</taxon>
        <taxon>rosids</taxon>
        <taxon>fabids</taxon>
        <taxon>Malpighiales</taxon>
        <taxon>Rhizophoraceae</taxon>
        <taxon>Rhizophora</taxon>
    </lineage>
</organism>
<reference evidence="1" key="1">
    <citation type="submission" date="2018-02" db="EMBL/GenBank/DDBJ databases">
        <title>Rhizophora mucronata_Transcriptome.</title>
        <authorList>
            <person name="Meera S.P."/>
            <person name="Sreeshan A."/>
            <person name="Augustine A."/>
        </authorList>
    </citation>
    <scope>NUCLEOTIDE SEQUENCE</scope>
    <source>
        <tissue evidence="1">Leaf</tissue>
    </source>
</reference>